<dbReference type="EMBL" id="BRPJ01000002">
    <property type="protein sequence ID" value="GLB28177.1"/>
    <property type="molecule type" value="Genomic_DNA"/>
</dbReference>
<dbReference type="RefSeq" id="WP_346064383.1">
    <property type="nucleotide sequence ID" value="NZ_BRPJ01000002.1"/>
</dbReference>
<dbReference type="Proteomes" id="UP001419084">
    <property type="component" value="Unassembled WGS sequence"/>
</dbReference>
<evidence type="ECO:0008006" key="3">
    <source>
        <dbReference type="Google" id="ProtNLM"/>
    </source>
</evidence>
<evidence type="ECO:0000313" key="1">
    <source>
        <dbReference type="EMBL" id="GLB28177.1"/>
    </source>
</evidence>
<evidence type="ECO:0000313" key="2">
    <source>
        <dbReference type="Proteomes" id="UP001419084"/>
    </source>
</evidence>
<dbReference type="Pfam" id="PF21983">
    <property type="entry name" value="NikA-like"/>
    <property type="match status" value="1"/>
</dbReference>
<organism evidence="1 2">
    <name type="scientific">Lacrimispora amygdalina</name>
    <dbReference type="NCBI Taxonomy" id="253257"/>
    <lineage>
        <taxon>Bacteria</taxon>
        <taxon>Bacillati</taxon>
        <taxon>Bacillota</taxon>
        <taxon>Clostridia</taxon>
        <taxon>Lachnospirales</taxon>
        <taxon>Lachnospiraceae</taxon>
        <taxon>Lacrimispora</taxon>
    </lineage>
</organism>
<accession>A0ABQ5LZU6</accession>
<comment type="caution">
    <text evidence="1">The sequence shown here is derived from an EMBL/GenBank/DDBJ whole genome shotgun (WGS) entry which is preliminary data.</text>
</comment>
<dbReference type="InterPro" id="IPR053842">
    <property type="entry name" value="NikA-like"/>
</dbReference>
<name>A0ABQ5LZU6_9FIRM</name>
<proteinExistence type="predicted"/>
<gene>
    <name evidence="1" type="ORF">LAD12857_01000</name>
</gene>
<reference evidence="1 2" key="1">
    <citation type="journal article" date="2024" name="Int. J. Syst. Evol. Microbiol.">
        <title>Lacrimispora brassicae sp. nov. isolated from fermented cabbage, and proposal of Clostridium indicum Gundawar et al. 2019 and Clostridium methoxybenzovorans Mechichi et al. 1999 as heterotypic synonyms of Lacrimispora amygdalina (Parshina et al. 2003) Haas and Blanchard 2020 and Lacrimispora indolis (McClung and McCoy 1957) Haas and Blanchard 2020, respectively.</title>
        <authorList>
            <person name="Kobayashi H."/>
            <person name="Tanizawa Y."/>
            <person name="Sakamoto M."/>
            <person name="Ohkuma M."/>
            <person name="Tohno M."/>
        </authorList>
    </citation>
    <scope>NUCLEOTIDE SEQUENCE [LARGE SCALE GENOMIC DNA]</scope>
    <source>
        <strain evidence="1 2">DSM 12857</strain>
    </source>
</reference>
<protein>
    <recommendedName>
        <fullName evidence="3">Plasmid mobilization relaxosome protein MobC</fullName>
    </recommendedName>
</protein>
<sequence length="126" mass="14686">MRKREYQVKFRMNQEEYERLQEKVTASGQTQQSFIINALAGVVIAPREEIDVLKNINKNFDDLLRQIRGMATNVNQMAHIANGTGVLATIDKLEDIADQINYFKKECEEMWQSIRRLISQQNHMGQ</sequence>
<keyword evidence="2" id="KW-1185">Reference proteome</keyword>